<dbReference type="Pfam" id="PF13087">
    <property type="entry name" value="AAA_12"/>
    <property type="match status" value="1"/>
</dbReference>
<dbReference type="InterPro" id="IPR041679">
    <property type="entry name" value="DNA2/NAM7-like_C"/>
</dbReference>
<keyword evidence="9" id="KW-1185">Reference proteome</keyword>
<dbReference type="SMART" id="SM00382">
    <property type="entry name" value="AAA"/>
    <property type="match status" value="4"/>
</dbReference>
<reference evidence="8" key="1">
    <citation type="submission" date="2021-12" db="EMBL/GenBank/DDBJ databases">
        <title>Convergent genome expansion in fungi linked to evolution of root-endophyte symbiosis.</title>
        <authorList>
            <consortium name="DOE Joint Genome Institute"/>
            <person name="Ke Y.-H."/>
            <person name="Bonito G."/>
            <person name="Liao H.-L."/>
            <person name="Looney B."/>
            <person name="Rojas-Flechas A."/>
            <person name="Nash J."/>
            <person name="Hameed K."/>
            <person name="Schadt C."/>
            <person name="Martin F."/>
            <person name="Crous P.W."/>
            <person name="Miettinen O."/>
            <person name="Magnuson J.K."/>
            <person name="Labbe J."/>
            <person name="Jacobson D."/>
            <person name="Doktycz M.J."/>
            <person name="Veneault-Fourrey C."/>
            <person name="Kuo A."/>
            <person name="Mondo S."/>
            <person name="Calhoun S."/>
            <person name="Riley R."/>
            <person name="Ohm R."/>
            <person name="LaButti K."/>
            <person name="Andreopoulos B."/>
            <person name="Pangilinan J."/>
            <person name="Nolan M."/>
            <person name="Tritt A."/>
            <person name="Clum A."/>
            <person name="Lipzen A."/>
            <person name="Daum C."/>
            <person name="Barry K."/>
            <person name="Grigoriev I.V."/>
            <person name="Vilgalys R."/>
        </authorList>
    </citation>
    <scope>NUCLEOTIDE SEQUENCE</scope>
    <source>
        <strain evidence="8">PMI_201</strain>
    </source>
</reference>
<name>A0AAD4KI98_9EURO</name>
<feature type="domain" description="AAA+ ATPase" evidence="7">
    <location>
        <begin position="1894"/>
        <end position="2031"/>
    </location>
</feature>
<dbReference type="SUPFAM" id="SSF52540">
    <property type="entry name" value="P-loop containing nucleoside triphosphate hydrolases"/>
    <property type="match status" value="4"/>
</dbReference>
<dbReference type="FunFam" id="3.40.50.300:FF:001660">
    <property type="entry name" value="NF-X1 finger and helicase protein, putative"/>
    <property type="match status" value="1"/>
</dbReference>
<keyword evidence="5" id="KW-0175">Coiled coil</keyword>
<dbReference type="CDD" id="cd17936">
    <property type="entry name" value="EEXXEc_NFX1"/>
    <property type="match status" value="1"/>
</dbReference>
<organism evidence="8 9">
    <name type="scientific">Talaromyces proteolyticus</name>
    <dbReference type="NCBI Taxonomy" id="1131652"/>
    <lineage>
        <taxon>Eukaryota</taxon>
        <taxon>Fungi</taxon>
        <taxon>Dikarya</taxon>
        <taxon>Ascomycota</taxon>
        <taxon>Pezizomycotina</taxon>
        <taxon>Eurotiomycetes</taxon>
        <taxon>Eurotiomycetidae</taxon>
        <taxon>Eurotiales</taxon>
        <taxon>Trichocomaceae</taxon>
        <taxon>Talaromyces</taxon>
        <taxon>Talaromyces sect. Bacilispori</taxon>
    </lineage>
</organism>
<evidence type="ECO:0000313" key="9">
    <source>
        <dbReference type="Proteomes" id="UP001201262"/>
    </source>
</evidence>
<feature type="region of interest" description="Disordered" evidence="6">
    <location>
        <begin position="2127"/>
        <end position="2208"/>
    </location>
</feature>
<dbReference type="RefSeq" id="XP_046065504.1">
    <property type="nucleotide sequence ID" value="XM_046213385.1"/>
</dbReference>
<feature type="coiled-coil region" evidence="5">
    <location>
        <begin position="1129"/>
        <end position="1214"/>
    </location>
</feature>
<keyword evidence="8" id="KW-0378">Hydrolase</keyword>
<gene>
    <name evidence="8" type="ORF">BGW36DRAFT_352443</name>
</gene>
<keyword evidence="4" id="KW-0067">ATP-binding</keyword>
<feature type="domain" description="AAA+ ATPase" evidence="7">
    <location>
        <begin position="1336"/>
        <end position="1472"/>
    </location>
</feature>
<dbReference type="InterPro" id="IPR047187">
    <property type="entry name" value="SF1_C_Upf1"/>
</dbReference>
<dbReference type="Gene3D" id="1.10.8.60">
    <property type="match status" value="2"/>
</dbReference>
<dbReference type="PANTHER" id="PTHR43392:SF2">
    <property type="entry name" value="AAA-TYPE ATPASE FAMILY PROTEIN _ ANKYRIN REPEAT FAMILY PROTEIN"/>
    <property type="match status" value="1"/>
</dbReference>
<dbReference type="CDD" id="cd18808">
    <property type="entry name" value="SF1_C_Upf1"/>
    <property type="match status" value="1"/>
</dbReference>
<dbReference type="GO" id="GO:0005524">
    <property type="term" value="F:ATP binding"/>
    <property type="evidence" value="ECO:0007669"/>
    <property type="project" value="UniProtKB-KW"/>
</dbReference>
<dbReference type="Pfam" id="PF13086">
    <property type="entry name" value="AAA_11"/>
    <property type="match status" value="1"/>
</dbReference>
<comment type="caution">
    <text evidence="8">The sequence shown here is derived from an EMBL/GenBank/DDBJ whole genome shotgun (WGS) entry which is preliminary data.</text>
</comment>
<evidence type="ECO:0000256" key="2">
    <source>
        <dbReference type="ARBA" id="ARBA00022741"/>
    </source>
</evidence>
<dbReference type="InterPro" id="IPR041627">
    <property type="entry name" value="AAA_lid_6"/>
</dbReference>
<feature type="compositionally biased region" description="Low complexity" evidence="6">
    <location>
        <begin position="2149"/>
        <end position="2160"/>
    </location>
</feature>
<feature type="coiled-coil region" evidence="5">
    <location>
        <begin position="2213"/>
        <end position="2283"/>
    </location>
</feature>
<proteinExistence type="inferred from homology"/>
<dbReference type="Proteomes" id="UP001201262">
    <property type="component" value="Unassembled WGS sequence"/>
</dbReference>
<dbReference type="PRINTS" id="PR00819">
    <property type="entry name" value="CBXCFQXSUPER"/>
</dbReference>
<dbReference type="GeneID" id="70243672"/>
<evidence type="ECO:0000313" key="8">
    <source>
        <dbReference type="EMBL" id="KAH8689078.1"/>
    </source>
</evidence>
<feature type="domain" description="AAA+ ATPase" evidence="7">
    <location>
        <begin position="472"/>
        <end position="778"/>
    </location>
</feature>
<evidence type="ECO:0000256" key="4">
    <source>
        <dbReference type="ARBA" id="ARBA00022840"/>
    </source>
</evidence>
<feature type="compositionally biased region" description="Low complexity" evidence="6">
    <location>
        <begin position="2172"/>
        <end position="2186"/>
    </location>
</feature>
<dbReference type="InterPro" id="IPR003959">
    <property type="entry name" value="ATPase_AAA_core"/>
</dbReference>
<feature type="region of interest" description="Disordered" evidence="6">
    <location>
        <begin position="1227"/>
        <end position="1294"/>
    </location>
</feature>
<dbReference type="GO" id="GO:0016887">
    <property type="term" value="F:ATP hydrolysis activity"/>
    <property type="evidence" value="ECO:0007669"/>
    <property type="project" value="InterPro"/>
</dbReference>
<dbReference type="FunFam" id="3.40.50.300:FF:000216">
    <property type="entry name" value="Type VII secretion ATPase EccA"/>
    <property type="match status" value="3"/>
</dbReference>
<keyword evidence="3" id="KW-0347">Helicase</keyword>
<dbReference type="FunFam" id="1.10.8.60:FF:000160">
    <property type="entry name" value="WGS project CABT00000000 data, contig 2.55"/>
    <property type="match status" value="1"/>
</dbReference>
<feature type="compositionally biased region" description="Polar residues" evidence="6">
    <location>
        <begin position="1243"/>
        <end position="1273"/>
    </location>
</feature>
<evidence type="ECO:0000256" key="1">
    <source>
        <dbReference type="ARBA" id="ARBA00010378"/>
    </source>
</evidence>
<dbReference type="InterPro" id="IPR003593">
    <property type="entry name" value="AAA+_ATPase"/>
</dbReference>
<dbReference type="CDD" id="cd06008">
    <property type="entry name" value="NF-X1-zinc-finger"/>
    <property type="match status" value="1"/>
</dbReference>
<dbReference type="Pfam" id="PF00004">
    <property type="entry name" value="AAA"/>
    <property type="match status" value="3"/>
</dbReference>
<protein>
    <submittedName>
        <fullName evidence="8">P-loop containing nucleoside triphosphate hydrolase protein</fullName>
    </submittedName>
</protein>
<feature type="domain" description="AAA+ ATPase" evidence="7">
    <location>
        <begin position="1614"/>
        <end position="1865"/>
    </location>
</feature>
<dbReference type="CDD" id="cd00009">
    <property type="entry name" value="AAA"/>
    <property type="match status" value="2"/>
</dbReference>
<dbReference type="InterPro" id="IPR050773">
    <property type="entry name" value="CbxX/CfxQ_RuBisCO_ESX"/>
</dbReference>
<comment type="similarity">
    <text evidence="1">Belongs to the CbxX/CfxQ family.</text>
</comment>
<accession>A0AAD4KI98</accession>
<evidence type="ECO:0000256" key="3">
    <source>
        <dbReference type="ARBA" id="ARBA00022806"/>
    </source>
</evidence>
<dbReference type="EMBL" id="JAJTJA010000016">
    <property type="protein sequence ID" value="KAH8689078.1"/>
    <property type="molecule type" value="Genomic_DNA"/>
</dbReference>
<keyword evidence="2" id="KW-0547">Nucleotide-binding</keyword>
<dbReference type="Pfam" id="PF17866">
    <property type="entry name" value="AAA_lid_6"/>
    <property type="match status" value="2"/>
</dbReference>
<dbReference type="PANTHER" id="PTHR43392">
    <property type="entry name" value="AAA-TYPE ATPASE FAMILY PROTEIN / ANKYRIN REPEAT FAMILY PROTEIN"/>
    <property type="match status" value="1"/>
</dbReference>
<dbReference type="InterPro" id="IPR000641">
    <property type="entry name" value="CbxX/CfxQ"/>
</dbReference>
<feature type="compositionally biased region" description="Basic and acidic residues" evidence="6">
    <location>
        <begin position="1282"/>
        <end position="1293"/>
    </location>
</feature>
<sequence length="2318" mass="260831">MSDRSARLSKYLFSIEKGNKKIQKASDAKLFLEALCDQDKNPVRCIERILSSELNTTALNTSFRVDLSVDFLRGAASDFLRYLQHPGIENLCNGQFLRRILSGIVDPPTYWNALVEAHRKHDLSELSEQGFAWLLLNLLNMPVQKDSVHQIAQETVQRRDFLDSPSTAIRGIGYKIDNILKTTSTALAGSQVGGRHDNDFQNFREISILPTADEIACPDTPFYRRADEIYQINLDNRPAAHHDNHFRLLREDLLAELREGLQAALGHKKGRRPAYRVDGLTWKGVETGPAGSRRRCCVTFSCNKGLPQLSHLSKGDRHKVLDRNRNLIKNQGFGCLLYEKDVIAFGTIDRTASSLLDDVPTLAIEITGRNALRRILQCSVGEEELIFIVVNTPVFAYEPILQRLQEKLEFPLSDTLLSSEPSSQDADLNEDVSRIIKQIKDANGLNIRNILGTKVKISLDQSQLEALIAGLGQCASIIQGPPGTGKSFIGALIAKVIHDHTDDTILVLCYTNHALDQFLECLMDIGIPRESMVRLGSKSTSRTKMLGLFEQSTQNSQISGLYVSERRQKLDEMSTILQETSKSFLNKHVIKRDILEYIEFSNDSDFYDAFTLPDNESDFTPVGSDGKAIDKYYLLDQWLNGHDAGIFNKHVLPEHVGIWAMSFSDRKRRFEKWTQELFEDWIASFITLFEDYARVEKELDDYFYDKKYAETLRQKRIIACTTTAAAKYTRALQAAKSGVIIVEEAGEILESHVLTAMTGDTKQLVLIGDHKQLRPKINNYALSVEKGDGYDLNRSLFERLVLRGFPHTALSKQHRMRPEISRLIRDLTYPDLSDASKTLNRPHLRGFQNDVIFVNHDEFETDLLNYTEKRDPSVNSSKQNPFEVQMALMAVRYLGQQGYNTEEIIILTPYLGQLSLLRTELSKTNDPILNDLDSSDLIEAGLMNSGTAKLTRQPIRISTIDNYQGEERDIVVVTLTRSNKVGDIGFLAAPERVNVLLSRARTALVIIGNSDTFLNSKKGISTWKPLFELLVRYGHVYDGFPVKCERHPDRTLTIRQPGEFLDECPDGGCLEPCTAKLSCKVHTCPQRCHRLDDHSKVKCLEINESRCPKKHTYRWVCYKRTPGVCPVCLKEEQEEVERKMRDHTLEQKRLAIQKEHAKNLEAIEQSIKAQQELLKDIHDEKARRAALAQRTEDLENLKNALSLARQEVDSLDVSTIADKKSVLPDIVPTPQIKKRTNRDSRTNNKVMSESSGSPDTSISQTQARSDFSNSQRDVSPATYSPAKDEWERQKELEGQSSRAIDELMNMIGLEEVKDKFLSIKTKVDTVVRQGSSLNDERFNSALLGNPGTGKTTVARLYAKFLKSVGVIPGSHFVETSGAKLANEGVSGCRKILEEILSNDGGALFIDEAYQLTAAHNSGGRSVLDFLLPEIENLTGKVVFIIAGYKKNMETFFGHNPGIPSRFPIQLNFEDYSDQQLQLILNYKMTEKYRGKMKVEGGHHGLYVRIVARRIGHSRGREGFGNARAVHNEFGRISDRQARRLAQERRAGKKRNDLFLTKEDLLGPEPKSALEGNAAWKKLQTLVGLDSVKQSVQALLDTLQTNYQRELREKPPITYSLNNMFIGNPGTGKTTVAKLYGQILADLGFLSNGEVVVKNPSDFISQHIGGSEKATKDILAATVGKVLVIDEAYMLAGSVSSDNSHGSRTDMFRAAVIDTLVAEVQSVPGDDRCVLLLGYKEPMEKMFQNTNPGLARRFPMASAFKFEDYTDDELQIILDLKLHQSGFDATKKAREVVRECLTRARNRPNFGNAGEIDILMDQAKLNHQKRLKSRETRIIDILEPVDFDPDFDRADRASSTCRKLFEGVIGCEELIDQLENYQRRVRNMKKLNKDPREQIPFNFLFRGPAGTGKTSTARRMGQVYYDMGFLAAPEVVEASTSDLVGQYIGHTGPKTEKLLEKALGKVLFIDEAYRLNDSRFGKEAMDQLVDSITKHKYYQKLIIILAGYDTEIDQLMSSNPGLSSRFPEIVNFKSLNPDQCWELFQNRLKENEYIDSDIIQNARPTFRELVIEFFDALSALPGWGNARDVETVVKSIIGKILATIDDNTTYVVTHQIVFDVLRSTFNERRKRAAASPGTYGSAMAPPSIYPTIDPSVPSPAAMSPPLGMSDPSGKVQSRSPSPCSLSRSPTPVSISSDSNDGRDAGISDETWGQLQLDKKAAEKREETLRQVVQQADDAKSKVEKLNPDDNDEELRKYEEMISNLVKEQMALEEMKRQEEAAKKKLRELGLCPQGYQWIKQDSGYRCGGGSHYMSNEALNSDAI</sequence>
<dbReference type="Gene3D" id="3.40.50.300">
    <property type="entry name" value="P-loop containing nucleotide triphosphate hydrolases"/>
    <property type="match status" value="5"/>
</dbReference>
<dbReference type="GO" id="GO:0004386">
    <property type="term" value="F:helicase activity"/>
    <property type="evidence" value="ECO:0007669"/>
    <property type="project" value="InterPro"/>
</dbReference>
<evidence type="ECO:0000259" key="7">
    <source>
        <dbReference type="SMART" id="SM00382"/>
    </source>
</evidence>
<dbReference type="InterPro" id="IPR027417">
    <property type="entry name" value="P-loop_NTPase"/>
</dbReference>
<dbReference type="InterPro" id="IPR041677">
    <property type="entry name" value="DNA2/NAM7_AAA_11"/>
</dbReference>
<evidence type="ECO:0000256" key="6">
    <source>
        <dbReference type="SAM" id="MobiDB-lite"/>
    </source>
</evidence>
<evidence type="ECO:0000256" key="5">
    <source>
        <dbReference type="SAM" id="Coils"/>
    </source>
</evidence>